<organism evidence="13 14">
    <name type="scientific">Listeria kieliensis</name>
    <dbReference type="NCBI Taxonomy" id="1621700"/>
    <lineage>
        <taxon>Bacteria</taxon>
        <taxon>Bacillati</taxon>
        <taxon>Bacillota</taxon>
        <taxon>Bacilli</taxon>
        <taxon>Bacillales</taxon>
        <taxon>Listeriaceae</taxon>
        <taxon>Listeria</taxon>
    </lineage>
</organism>
<evidence type="ECO:0000256" key="4">
    <source>
        <dbReference type="ARBA" id="ARBA00022692"/>
    </source>
</evidence>
<keyword evidence="3" id="KW-1003">Cell membrane</keyword>
<dbReference type="NCBIfam" id="TIGR00350">
    <property type="entry name" value="lytR_cpsA_psr"/>
    <property type="match status" value="1"/>
</dbReference>
<evidence type="ECO:0000313" key="13">
    <source>
        <dbReference type="EMBL" id="RDX02036.1"/>
    </source>
</evidence>
<keyword evidence="5" id="KW-0735">Signal-anchor</keyword>
<name>A0A3D8TSM0_9LIST</name>
<sequence length="309" mass="34142">MARHAERKKMRKGRVFGTILVLLLILALVFGVIGFFQYKSSLKKAENASQMKSFEFNGAKTEGNDINVLFIGSDSRGADQGRSDSLMIAHYDKKTKKPKLVSLMRDTYVDIPGHGKNKINAAYSYGGPELVRQTVEENFGVKCNYYVVTNFDSFAKIIDVLAPDGIEIDAEKDMSENIDANIKAGKQKMDGHTLLQYARFRHDAEGDFGRVRRQQQVLSAVKEQAITATSIFKMPSVLGTVQGYTSTDLPTSLVLKTGADFVLGRTDDLKTLTVPVKGTWENQRVAGAGSVLRIDIAANQKAIQDFFGK</sequence>
<protein>
    <recommendedName>
        <fullName evidence="11">Regulatory protein MsrR</fullName>
    </recommendedName>
</protein>
<dbReference type="Gene3D" id="3.40.630.190">
    <property type="entry name" value="LCP protein"/>
    <property type="match status" value="1"/>
</dbReference>
<feature type="domain" description="Cell envelope-related transcriptional attenuator" evidence="12">
    <location>
        <begin position="82"/>
        <end position="225"/>
    </location>
</feature>
<evidence type="ECO:0000256" key="9">
    <source>
        <dbReference type="ARBA" id="ARBA00023163"/>
    </source>
</evidence>
<dbReference type="GO" id="GO:0005886">
    <property type="term" value="C:plasma membrane"/>
    <property type="evidence" value="ECO:0007669"/>
    <property type="project" value="UniProtKB-SubCell"/>
</dbReference>
<proteinExistence type="inferred from homology"/>
<comment type="similarity">
    <text evidence="2">Belongs to the LytR/CpsA/Psr (LCP) family.</text>
</comment>
<evidence type="ECO:0000313" key="14">
    <source>
        <dbReference type="Proteomes" id="UP000257055"/>
    </source>
</evidence>
<evidence type="ECO:0000256" key="8">
    <source>
        <dbReference type="ARBA" id="ARBA00023136"/>
    </source>
</evidence>
<dbReference type="PANTHER" id="PTHR33392:SF8">
    <property type="entry name" value="REGULATORY PROTEIN MSRR"/>
    <property type="match status" value="1"/>
</dbReference>
<dbReference type="EMBL" id="LARY01000001">
    <property type="protein sequence ID" value="RDX02036.1"/>
    <property type="molecule type" value="Genomic_DNA"/>
</dbReference>
<keyword evidence="4" id="KW-0812">Transmembrane</keyword>
<evidence type="ECO:0000256" key="6">
    <source>
        <dbReference type="ARBA" id="ARBA00022989"/>
    </source>
</evidence>
<evidence type="ECO:0000256" key="11">
    <source>
        <dbReference type="ARBA" id="ARBA00040752"/>
    </source>
</evidence>
<evidence type="ECO:0000256" key="2">
    <source>
        <dbReference type="ARBA" id="ARBA00006068"/>
    </source>
</evidence>
<dbReference type="AlphaFoldDB" id="A0A3D8TSM0"/>
<dbReference type="Proteomes" id="UP000257055">
    <property type="component" value="Unassembled WGS sequence"/>
</dbReference>
<evidence type="ECO:0000259" key="12">
    <source>
        <dbReference type="Pfam" id="PF03816"/>
    </source>
</evidence>
<comment type="function">
    <text evidence="10">Involved in SarA attenuation. Affects resistance to oxacillin and teicoplanin, as well as the synthesis of virulence factors.</text>
</comment>
<dbReference type="InterPro" id="IPR050922">
    <property type="entry name" value="LytR/CpsA/Psr_CW_biosynth"/>
</dbReference>
<evidence type="ECO:0000256" key="7">
    <source>
        <dbReference type="ARBA" id="ARBA00023015"/>
    </source>
</evidence>
<comment type="subcellular location">
    <subcellularLocation>
        <location evidence="1">Cell membrane</location>
        <topology evidence="1">Single-pass type II membrane protein</topology>
    </subcellularLocation>
</comment>
<keyword evidence="7" id="KW-0805">Transcription regulation</keyword>
<evidence type="ECO:0000256" key="3">
    <source>
        <dbReference type="ARBA" id="ARBA00022475"/>
    </source>
</evidence>
<keyword evidence="14" id="KW-1185">Reference proteome</keyword>
<keyword evidence="6" id="KW-1133">Transmembrane helix</keyword>
<comment type="caution">
    <text evidence="13">The sequence shown here is derived from an EMBL/GenBank/DDBJ whole genome shotgun (WGS) entry which is preliminary data.</text>
</comment>
<dbReference type="InterPro" id="IPR004474">
    <property type="entry name" value="LytR_CpsA_psr"/>
</dbReference>
<evidence type="ECO:0000256" key="1">
    <source>
        <dbReference type="ARBA" id="ARBA00004401"/>
    </source>
</evidence>
<dbReference type="RefSeq" id="WP_115751695.1">
    <property type="nucleotide sequence ID" value="NZ_LARY01000001.1"/>
</dbReference>
<accession>A0A3D8TSM0</accession>
<evidence type="ECO:0000256" key="10">
    <source>
        <dbReference type="ARBA" id="ARBA00037178"/>
    </source>
</evidence>
<reference evidence="14" key="1">
    <citation type="submission" date="2015-04" db="EMBL/GenBank/DDBJ databases">
        <authorList>
            <person name="Schardt J."/>
            <person name="Mueller-Herbst S."/>
            <person name="Scherer S."/>
            <person name="Huptas C."/>
        </authorList>
    </citation>
    <scope>NUCLEOTIDE SEQUENCE [LARGE SCALE GENOMIC DNA]</scope>
    <source>
        <strain evidence="14">Kiel-L1</strain>
    </source>
</reference>
<keyword evidence="8" id="KW-0472">Membrane</keyword>
<keyword evidence="9" id="KW-0804">Transcription</keyword>
<dbReference type="PANTHER" id="PTHR33392">
    <property type="entry name" value="POLYISOPRENYL-TEICHOIC ACID--PEPTIDOGLYCAN TEICHOIC ACID TRANSFERASE TAGU"/>
    <property type="match status" value="1"/>
</dbReference>
<evidence type="ECO:0000256" key="5">
    <source>
        <dbReference type="ARBA" id="ARBA00022968"/>
    </source>
</evidence>
<dbReference type="Pfam" id="PF03816">
    <property type="entry name" value="LytR_cpsA_psr"/>
    <property type="match status" value="1"/>
</dbReference>
<gene>
    <name evidence="13" type="ORF">UR08_00345</name>
</gene>